<dbReference type="GO" id="GO:0009279">
    <property type="term" value="C:cell outer membrane"/>
    <property type="evidence" value="ECO:0007669"/>
    <property type="project" value="UniProtKB-SubCell"/>
</dbReference>
<feature type="domain" description="PKD" evidence="5">
    <location>
        <begin position="107"/>
        <end position="191"/>
    </location>
</feature>
<dbReference type="InterPro" id="IPR022409">
    <property type="entry name" value="PKD/Chitinase_dom"/>
</dbReference>
<dbReference type="PROSITE" id="PS51257">
    <property type="entry name" value="PROKAR_LIPOPROTEIN"/>
    <property type="match status" value="1"/>
</dbReference>
<comment type="subcellular location">
    <subcellularLocation>
        <location evidence="1">Cell outer membrane</location>
    </subcellularLocation>
</comment>
<evidence type="ECO:0000259" key="5">
    <source>
        <dbReference type="PROSITE" id="PS50093"/>
    </source>
</evidence>
<dbReference type="SUPFAM" id="SSF49299">
    <property type="entry name" value="PKD domain"/>
    <property type="match status" value="1"/>
</dbReference>
<dbReference type="InterPro" id="IPR006665">
    <property type="entry name" value="OmpA-like"/>
</dbReference>
<evidence type="ECO:0000256" key="2">
    <source>
        <dbReference type="ARBA" id="ARBA00023136"/>
    </source>
</evidence>
<reference evidence="7" key="1">
    <citation type="submission" date="2019-03" db="EMBL/GenBank/DDBJ databases">
        <title>Lake Tanganyika Metagenome-Assembled Genomes (MAGs).</title>
        <authorList>
            <person name="Tran P."/>
        </authorList>
    </citation>
    <scope>NUCLEOTIDE SEQUENCE</scope>
    <source>
        <strain evidence="7">K_DeepCast_65m_m2_066</strain>
    </source>
</reference>
<evidence type="ECO:0000256" key="1">
    <source>
        <dbReference type="ARBA" id="ARBA00004442"/>
    </source>
</evidence>
<dbReference type="PROSITE" id="PS51123">
    <property type="entry name" value="OMPA_2"/>
    <property type="match status" value="1"/>
</dbReference>
<comment type="caution">
    <text evidence="7">The sequence shown here is derived from an EMBL/GenBank/DDBJ whole genome shotgun (WGS) entry which is preliminary data.</text>
</comment>
<dbReference type="InterPro" id="IPR036737">
    <property type="entry name" value="OmpA-like_sf"/>
</dbReference>
<name>A0A937W677_UNCTE</name>
<evidence type="ECO:0000313" key="7">
    <source>
        <dbReference type="EMBL" id="MBM3226179.1"/>
    </source>
</evidence>
<dbReference type="Pfam" id="PF00691">
    <property type="entry name" value="OmpA"/>
    <property type="match status" value="1"/>
</dbReference>
<dbReference type="Gene3D" id="2.60.40.10">
    <property type="entry name" value="Immunoglobulins"/>
    <property type="match status" value="1"/>
</dbReference>
<dbReference type="InterPro" id="IPR050330">
    <property type="entry name" value="Bact_OuterMem_StrucFunc"/>
</dbReference>
<dbReference type="SUPFAM" id="SSF103088">
    <property type="entry name" value="OmpA-like"/>
    <property type="match status" value="1"/>
</dbReference>
<sequence length="318" mass="33737">MTFRHVWRGLNYLALVALAGFFIAGCVIQDPPALGEIAKARKALDDAKKAGAADRQPDKFKELEKRFLQARGVFYACNDAEAARLAQSIIADLAAAPSAPAPAGNRPPAARLSVPPCGNVGEAVAMDASGSADPDGDALSYTWDFGDGTAPAKFTFPRATHTYTRAGNYNVRVTVDDGKGGNNTATGTITVIQKFVMTDKGKKVLFDFNKADLKPAAKQQLAPVLQSLREQPSLQTQVIGHTDGVGSDAYNMGLSQRRSGSVVDYLVQNGASRQNLKADWRGKREPIATNATAAGRAQNRRVEIILAPTGGPAQGPCR</sequence>
<dbReference type="AlphaFoldDB" id="A0A937W677"/>
<dbReference type="InterPro" id="IPR006664">
    <property type="entry name" value="OMP_bac"/>
</dbReference>
<dbReference type="Pfam" id="PF18911">
    <property type="entry name" value="PKD_4"/>
    <property type="match status" value="1"/>
</dbReference>
<dbReference type="PROSITE" id="PS50093">
    <property type="entry name" value="PKD"/>
    <property type="match status" value="1"/>
</dbReference>
<dbReference type="InterPro" id="IPR000601">
    <property type="entry name" value="PKD_dom"/>
</dbReference>
<feature type="domain" description="OmpA-like" evidence="6">
    <location>
        <begin position="193"/>
        <end position="310"/>
    </location>
</feature>
<keyword evidence="3" id="KW-0998">Cell outer membrane</keyword>
<keyword evidence="2 4" id="KW-0472">Membrane</keyword>
<gene>
    <name evidence="7" type="ORF">FJZ47_20630</name>
</gene>
<dbReference type="PRINTS" id="PR01021">
    <property type="entry name" value="OMPADOMAIN"/>
</dbReference>
<dbReference type="SMART" id="SM00089">
    <property type="entry name" value="PKD"/>
    <property type="match status" value="1"/>
</dbReference>
<protein>
    <submittedName>
        <fullName evidence="7">PKD domain-containing protein</fullName>
    </submittedName>
</protein>
<dbReference type="Proteomes" id="UP000712673">
    <property type="component" value="Unassembled WGS sequence"/>
</dbReference>
<dbReference type="PANTHER" id="PTHR30329:SF21">
    <property type="entry name" value="LIPOPROTEIN YIAD-RELATED"/>
    <property type="match status" value="1"/>
</dbReference>
<dbReference type="EMBL" id="VGLS01000817">
    <property type="protein sequence ID" value="MBM3226179.1"/>
    <property type="molecule type" value="Genomic_DNA"/>
</dbReference>
<dbReference type="CDD" id="cd07185">
    <property type="entry name" value="OmpA_C-like"/>
    <property type="match status" value="1"/>
</dbReference>
<evidence type="ECO:0000256" key="3">
    <source>
        <dbReference type="ARBA" id="ARBA00023237"/>
    </source>
</evidence>
<evidence type="ECO:0000256" key="4">
    <source>
        <dbReference type="PROSITE-ProRule" id="PRU00473"/>
    </source>
</evidence>
<dbReference type="InterPro" id="IPR035986">
    <property type="entry name" value="PKD_dom_sf"/>
</dbReference>
<evidence type="ECO:0000259" key="6">
    <source>
        <dbReference type="PROSITE" id="PS51123"/>
    </source>
</evidence>
<proteinExistence type="predicted"/>
<organism evidence="7 8">
    <name type="scientific">Tectimicrobiota bacterium</name>
    <dbReference type="NCBI Taxonomy" id="2528274"/>
    <lineage>
        <taxon>Bacteria</taxon>
        <taxon>Pseudomonadati</taxon>
        <taxon>Nitrospinota/Tectimicrobiota group</taxon>
        <taxon>Candidatus Tectimicrobiota</taxon>
    </lineage>
</organism>
<dbReference type="Gene3D" id="3.30.1330.60">
    <property type="entry name" value="OmpA-like domain"/>
    <property type="match status" value="1"/>
</dbReference>
<dbReference type="PANTHER" id="PTHR30329">
    <property type="entry name" value="STATOR ELEMENT OF FLAGELLAR MOTOR COMPLEX"/>
    <property type="match status" value="1"/>
</dbReference>
<evidence type="ECO:0000313" key="8">
    <source>
        <dbReference type="Proteomes" id="UP000712673"/>
    </source>
</evidence>
<dbReference type="InterPro" id="IPR013783">
    <property type="entry name" value="Ig-like_fold"/>
</dbReference>
<dbReference type="CDD" id="cd00146">
    <property type="entry name" value="PKD"/>
    <property type="match status" value="1"/>
</dbReference>
<accession>A0A937W677</accession>